<gene>
    <name evidence="1" type="ORF">An08g05630</name>
</gene>
<reference evidence="1" key="1">
    <citation type="submission" date="2025-02" db="EMBL/GenBank/DDBJ databases">
        <authorList>
            <consortium name="NCBI Genome Project"/>
        </authorList>
    </citation>
    <scope>NUCLEOTIDE SEQUENCE</scope>
</reference>
<sequence length="175" mass="19879">MTVAKRNPARFCLCHRGKGTRAAPELRYTAIGNKPPSLYLSRREANDNCAELRSIGRLDCVSPWDLTGGVTMTSEALRLLLIATSLSVPDKRLIGRNRKYTYQRCGHIIVREFDGWFEDALGFQQQSADGTISFLPSFPARPHCGKKLNSPRQYYLLNNPRYREYTINHGQLETS</sequence>
<dbReference type="RefSeq" id="XP_059604055.1">
    <property type="nucleotide sequence ID" value="XM_059749077.1"/>
</dbReference>
<accession>A0AAJ8E1L5</accession>
<dbReference type="KEGG" id="ang:An08g05630"/>
<dbReference type="AlphaFoldDB" id="A0AAJ8E1L5"/>
<proteinExistence type="predicted"/>
<protein>
    <submittedName>
        <fullName evidence="1">Uncharacterized protein</fullName>
    </submittedName>
</protein>
<organism evidence="1">
    <name type="scientific">Aspergillus niger</name>
    <dbReference type="NCBI Taxonomy" id="5061"/>
    <lineage>
        <taxon>Eukaryota</taxon>
        <taxon>Fungi</taxon>
        <taxon>Dikarya</taxon>
        <taxon>Ascomycota</taxon>
        <taxon>Pezizomycotina</taxon>
        <taxon>Eurotiomycetes</taxon>
        <taxon>Eurotiomycetidae</taxon>
        <taxon>Eurotiales</taxon>
        <taxon>Aspergillaceae</taxon>
        <taxon>Aspergillus</taxon>
        <taxon>Aspergillus subgen. Circumdati</taxon>
    </lineage>
</organism>
<name>A0AAJ8E1L5_ASPNG</name>
<evidence type="ECO:0000313" key="1">
    <source>
        <dbReference type="RefSeq" id="XP_059604055.1"/>
    </source>
</evidence>
<dbReference type="GeneID" id="84591687"/>
<dbReference type="VEuPathDB" id="FungiDB:An08g05630"/>
<reference evidence="1" key="2">
    <citation type="submission" date="2025-08" db="UniProtKB">
        <authorList>
            <consortium name="RefSeq"/>
        </authorList>
    </citation>
    <scope>IDENTIFICATION</scope>
</reference>